<evidence type="ECO:0000313" key="1">
    <source>
        <dbReference type="EMBL" id="RFA33378.1"/>
    </source>
</evidence>
<dbReference type="CDD" id="cd03801">
    <property type="entry name" value="GT4_PimA-like"/>
    <property type="match status" value="1"/>
</dbReference>
<dbReference type="AlphaFoldDB" id="A0A3E0WKQ1"/>
<dbReference type="Proteomes" id="UP000256488">
    <property type="component" value="Unassembled WGS sequence"/>
</dbReference>
<sequence length="400" mass="45358">MLLKMKAAFIYGNADFYKDKQGKIYSGGTVTKQVWERYLKHFEKIVAVGRFMGNPPKEKKLTNITMENVEIKLIPSTNGIKSIISNSSHIRKICRSVLSNVEFAIIRLPSVTGIIACHEANKLGKPYLVEIVGCIKDALWYHGSLRGKIASLPMFLLNKHFIKKAPSALYVTQDFLQGRYPSSGLSIGCSDVTIESFNESILEYRKNKIEKMNTNTTIKLGLIGSLNVNYKGHKTAIRALSLINRKVNVELHLLGSGDKRRWIKFARKLGVEEKVVFHGVLPSGRPVLEWMDELDIYIMPSLTEGLPRALVEAMSRALPVIGANTGGIPELLELENLHSPKDHKELAKKIFDLITSKKILIVSSERNFNYSKRYCIEKLNYKRNEFMLDLMNQNNLKFKD</sequence>
<accession>A0A3E0WKQ1</accession>
<gene>
    <name evidence="1" type="ORF">CAI16_14980</name>
</gene>
<dbReference type="SUPFAM" id="SSF53756">
    <property type="entry name" value="UDP-Glycosyltransferase/glycogen phosphorylase"/>
    <property type="match status" value="1"/>
</dbReference>
<evidence type="ECO:0000313" key="2">
    <source>
        <dbReference type="Proteomes" id="UP000256488"/>
    </source>
</evidence>
<proteinExistence type="predicted"/>
<comment type="caution">
    <text evidence="1">The sequence shown here is derived from an EMBL/GenBank/DDBJ whole genome shotgun (WGS) entry which is preliminary data.</text>
</comment>
<protein>
    <recommendedName>
        <fullName evidence="3">Glycosyl transferase family 1 domain-containing protein</fullName>
    </recommendedName>
</protein>
<dbReference type="EMBL" id="NFZX01000038">
    <property type="protein sequence ID" value="RFA33378.1"/>
    <property type="molecule type" value="Genomic_DNA"/>
</dbReference>
<dbReference type="Pfam" id="PF13692">
    <property type="entry name" value="Glyco_trans_1_4"/>
    <property type="match status" value="1"/>
</dbReference>
<dbReference type="Gene3D" id="3.40.50.2000">
    <property type="entry name" value="Glycogen Phosphorylase B"/>
    <property type="match status" value="2"/>
</dbReference>
<evidence type="ECO:0008006" key="3">
    <source>
        <dbReference type="Google" id="ProtNLM"/>
    </source>
</evidence>
<dbReference type="PANTHER" id="PTHR12526">
    <property type="entry name" value="GLYCOSYLTRANSFERASE"/>
    <property type="match status" value="1"/>
</dbReference>
<organism evidence="1 2">
    <name type="scientific">Virgibacillus dokdonensis</name>
    <dbReference type="NCBI Taxonomy" id="302167"/>
    <lineage>
        <taxon>Bacteria</taxon>
        <taxon>Bacillati</taxon>
        <taxon>Bacillota</taxon>
        <taxon>Bacilli</taxon>
        <taxon>Bacillales</taxon>
        <taxon>Bacillaceae</taxon>
        <taxon>Virgibacillus</taxon>
    </lineage>
</organism>
<name>A0A3E0WKQ1_9BACI</name>
<reference evidence="1 2" key="1">
    <citation type="submission" date="2017-05" db="EMBL/GenBank/DDBJ databases">
        <title>Virgibacillus sp. AK90 isolated from a saltern of Kakinada, India.</title>
        <authorList>
            <person name="Gupta V."/>
            <person name="Sidhu C."/>
            <person name="Korpole S."/>
            <person name="Pinnaka A.K."/>
        </authorList>
    </citation>
    <scope>NUCLEOTIDE SEQUENCE [LARGE SCALE GENOMIC DNA]</scope>
    <source>
        <strain evidence="1 2">AK90</strain>
    </source>
</reference>
<dbReference type="PANTHER" id="PTHR12526:SF630">
    <property type="entry name" value="GLYCOSYLTRANSFERASE"/>
    <property type="match status" value="1"/>
</dbReference>